<dbReference type="PANTHER" id="PTHR46891">
    <property type="entry name" value="SERPENTINE RECEPTOR, CLASS H-RELATED"/>
    <property type="match status" value="1"/>
</dbReference>
<evidence type="ECO:0000313" key="2">
    <source>
        <dbReference type="EMBL" id="ULT88794.1"/>
    </source>
</evidence>
<accession>A0AAE9CZL1</accession>
<dbReference type="Pfam" id="PF10318">
    <property type="entry name" value="7TM_GPCR_Srh"/>
    <property type="match status" value="1"/>
</dbReference>
<evidence type="ECO:0000313" key="3">
    <source>
        <dbReference type="Proteomes" id="UP000827892"/>
    </source>
</evidence>
<feature type="transmembrane region" description="Helical" evidence="1">
    <location>
        <begin position="201"/>
        <end position="222"/>
    </location>
</feature>
<keyword evidence="1" id="KW-0472">Membrane</keyword>
<keyword evidence="1" id="KW-1133">Transmembrane helix</keyword>
<sequence length="325" mass="37717">MHERDCSLPANSIYRLVMHALHLFDIPLYIVVIFVLFRINSKAFQNYKYYIIWHTLINVITEFHNCILMLPVVHLPHPLIRATGIMSDLGFSGLFQFYFLSALIIQTGCSVMEMFYFRYQASVLDHKERYFTKFVKFFTFSFRFLTFFFPAITFGTFFYSIQLQEEYKKELAIKDPTIPEITCYSSVLAAPFSDSIMISTMITWFGCMVCTFSVIPSTTIYLNSYLRNTQNMSSGVIRMQKMLLNSLIVQTFVHGIMLGVPNILFIYTIYFGSNFEVAAYLAFGCLTFHGVFSTIAMIIFTKPIQDGIIEIFGNIAKVFQRFTRC</sequence>
<feature type="transmembrane region" description="Helical" evidence="1">
    <location>
        <begin position="51"/>
        <end position="75"/>
    </location>
</feature>
<proteinExistence type="predicted"/>
<feature type="transmembrane region" description="Helical" evidence="1">
    <location>
        <begin position="95"/>
        <end position="116"/>
    </location>
</feature>
<feature type="transmembrane region" description="Helical" evidence="1">
    <location>
        <begin position="277"/>
        <end position="300"/>
    </location>
</feature>
<name>A0AAE9CZL1_CAEBR</name>
<dbReference type="PANTHER" id="PTHR46891:SF3">
    <property type="entry name" value="SERPENTINE RECEPTOR, CLASS H"/>
    <property type="match status" value="1"/>
</dbReference>
<reference evidence="2 3" key="1">
    <citation type="submission" date="2022-02" db="EMBL/GenBank/DDBJ databases">
        <title>Chromosome-level reference genomes for two strains of Caenorhabditis briggsae: an improved platform for comparative genomics.</title>
        <authorList>
            <person name="Stevens L."/>
            <person name="Andersen E.C."/>
        </authorList>
    </citation>
    <scope>NUCLEOTIDE SEQUENCE [LARGE SCALE GENOMIC DNA]</scope>
    <source>
        <strain evidence="2">QX1410_ONT</strain>
        <tissue evidence="2">Whole-organism</tissue>
    </source>
</reference>
<evidence type="ECO:0008006" key="4">
    <source>
        <dbReference type="Google" id="ProtNLM"/>
    </source>
</evidence>
<keyword evidence="1" id="KW-0812">Transmembrane</keyword>
<dbReference type="AlphaFoldDB" id="A0AAE9CZL1"/>
<organism evidence="2 3">
    <name type="scientific">Caenorhabditis briggsae</name>
    <dbReference type="NCBI Taxonomy" id="6238"/>
    <lineage>
        <taxon>Eukaryota</taxon>
        <taxon>Metazoa</taxon>
        <taxon>Ecdysozoa</taxon>
        <taxon>Nematoda</taxon>
        <taxon>Chromadorea</taxon>
        <taxon>Rhabditida</taxon>
        <taxon>Rhabditina</taxon>
        <taxon>Rhabditomorpha</taxon>
        <taxon>Rhabditoidea</taxon>
        <taxon>Rhabditidae</taxon>
        <taxon>Peloderinae</taxon>
        <taxon>Caenorhabditis</taxon>
    </lineage>
</organism>
<feature type="transmembrane region" description="Helical" evidence="1">
    <location>
        <begin position="137"/>
        <end position="161"/>
    </location>
</feature>
<evidence type="ECO:0000256" key="1">
    <source>
        <dbReference type="SAM" id="Phobius"/>
    </source>
</evidence>
<dbReference type="Proteomes" id="UP000827892">
    <property type="component" value="Chromosome V"/>
</dbReference>
<gene>
    <name evidence="2" type="ORF">L3Y34_007770</name>
</gene>
<protein>
    <recommendedName>
        <fullName evidence="4">Serpentine Receptor, class H</fullName>
    </recommendedName>
</protein>
<feature type="transmembrane region" description="Helical" evidence="1">
    <location>
        <begin position="243"/>
        <end position="271"/>
    </location>
</feature>
<feature type="transmembrane region" description="Helical" evidence="1">
    <location>
        <begin position="20"/>
        <end position="39"/>
    </location>
</feature>
<dbReference type="InterPro" id="IPR019422">
    <property type="entry name" value="7TM_GPCR_serpentine_rcpt_Srh"/>
</dbReference>
<dbReference type="EMBL" id="CP090895">
    <property type="protein sequence ID" value="ULT88794.1"/>
    <property type="molecule type" value="Genomic_DNA"/>
</dbReference>